<sequence>MAQIIDGEGIAADIRREVPGLAVLIVGSWKDSRTYADMKCNACGDVGIRSVLVDLPEDTSEAALVAEVHRLNADPAVHGLDEVGSEETE</sequence>
<protein>
    <recommendedName>
        <fullName evidence="1">Tetrahydrofolate dehydrogenase/cyclohydrolase catalytic domain-containing protein</fullName>
    </recommendedName>
</protein>
<dbReference type="SUPFAM" id="SSF53223">
    <property type="entry name" value="Aminoacid dehydrogenase-like, N-terminal domain"/>
    <property type="match status" value="1"/>
</dbReference>
<dbReference type="InterPro" id="IPR000672">
    <property type="entry name" value="THF_DH/CycHdrlase"/>
</dbReference>
<organism evidence="2 3">
    <name type="scientific">Miscanthus lutarioriparius</name>
    <dbReference type="NCBI Taxonomy" id="422564"/>
    <lineage>
        <taxon>Eukaryota</taxon>
        <taxon>Viridiplantae</taxon>
        <taxon>Streptophyta</taxon>
        <taxon>Embryophyta</taxon>
        <taxon>Tracheophyta</taxon>
        <taxon>Spermatophyta</taxon>
        <taxon>Magnoliopsida</taxon>
        <taxon>Liliopsida</taxon>
        <taxon>Poales</taxon>
        <taxon>Poaceae</taxon>
        <taxon>PACMAD clade</taxon>
        <taxon>Panicoideae</taxon>
        <taxon>Andropogonodae</taxon>
        <taxon>Andropogoneae</taxon>
        <taxon>Saccharinae</taxon>
        <taxon>Miscanthus</taxon>
    </lineage>
</organism>
<dbReference type="PANTHER" id="PTHR48099">
    <property type="entry name" value="C-1-TETRAHYDROFOLATE SYNTHASE, CYTOPLASMIC-RELATED"/>
    <property type="match status" value="1"/>
</dbReference>
<dbReference type="AlphaFoldDB" id="A0A811S0T3"/>
<dbReference type="GO" id="GO:0035999">
    <property type="term" value="P:tetrahydrofolate interconversion"/>
    <property type="evidence" value="ECO:0007669"/>
    <property type="project" value="TreeGrafter"/>
</dbReference>
<dbReference type="GO" id="GO:0004477">
    <property type="term" value="F:methenyltetrahydrofolate cyclohydrolase activity"/>
    <property type="evidence" value="ECO:0007669"/>
    <property type="project" value="TreeGrafter"/>
</dbReference>
<proteinExistence type="predicted"/>
<dbReference type="PANTHER" id="PTHR48099:SF27">
    <property type="entry name" value="BIFUNCTIONAL PROTEIN FOLD 2"/>
    <property type="match status" value="1"/>
</dbReference>
<evidence type="ECO:0000313" key="3">
    <source>
        <dbReference type="Proteomes" id="UP000604825"/>
    </source>
</evidence>
<dbReference type="OrthoDB" id="5126881at2759"/>
<feature type="domain" description="Tetrahydrofolate dehydrogenase/cyclohydrolase catalytic" evidence="1">
    <location>
        <begin position="16"/>
        <end position="80"/>
    </location>
</feature>
<dbReference type="Gene3D" id="3.40.50.10860">
    <property type="entry name" value="Leucine Dehydrogenase, chain A, domain 1"/>
    <property type="match status" value="1"/>
</dbReference>
<name>A0A811S0T3_9POAL</name>
<dbReference type="Proteomes" id="UP000604825">
    <property type="component" value="Unassembled WGS sequence"/>
</dbReference>
<keyword evidence="3" id="KW-1185">Reference proteome</keyword>
<evidence type="ECO:0000259" key="1">
    <source>
        <dbReference type="Pfam" id="PF00763"/>
    </source>
</evidence>
<dbReference type="InterPro" id="IPR046346">
    <property type="entry name" value="Aminoacid_DH-like_N_sf"/>
</dbReference>
<reference evidence="2" key="1">
    <citation type="submission" date="2020-10" db="EMBL/GenBank/DDBJ databases">
        <authorList>
            <person name="Han B."/>
            <person name="Lu T."/>
            <person name="Zhao Q."/>
            <person name="Huang X."/>
            <person name="Zhao Y."/>
        </authorList>
    </citation>
    <scope>NUCLEOTIDE SEQUENCE</scope>
</reference>
<dbReference type="Pfam" id="PF00763">
    <property type="entry name" value="THF_DHG_CYH"/>
    <property type="match status" value="1"/>
</dbReference>
<dbReference type="GO" id="GO:0004488">
    <property type="term" value="F:methylenetetrahydrofolate dehydrogenase (NADP+) activity"/>
    <property type="evidence" value="ECO:0007669"/>
    <property type="project" value="InterPro"/>
</dbReference>
<evidence type="ECO:0000313" key="2">
    <source>
        <dbReference type="EMBL" id="CAD6334608.1"/>
    </source>
</evidence>
<dbReference type="PRINTS" id="PR00085">
    <property type="entry name" value="THFDHDRGNASE"/>
</dbReference>
<dbReference type="GO" id="GO:0005829">
    <property type="term" value="C:cytosol"/>
    <property type="evidence" value="ECO:0007669"/>
    <property type="project" value="TreeGrafter"/>
</dbReference>
<dbReference type="EMBL" id="CAJGYO010000017">
    <property type="protein sequence ID" value="CAD6334608.1"/>
    <property type="molecule type" value="Genomic_DNA"/>
</dbReference>
<accession>A0A811S0T3</accession>
<gene>
    <name evidence="2" type="ORF">NCGR_LOCUS58706</name>
</gene>
<comment type="caution">
    <text evidence="2">The sequence shown here is derived from an EMBL/GenBank/DDBJ whole genome shotgun (WGS) entry which is preliminary data.</text>
</comment>
<dbReference type="InterPro" id="IPR020630">
    <property type="entry name" value="THF_DH/CycHdrlase_cat_dom"/>
</dbReference>